<feature type="transmembrane region" description="Helical" evidence="5">
    <location>
        <begin position="128"/>
        <end position="147"/>
    </location>
</feature>
<evidence type="ECO:0000256" key="3">
    <source>
        <dbReference type="ARBA" id="ARBA00022989"/>
    </source>
</evidence>
<feature type="transmembrane region" description="Helical" evidence="5">
    <location>
        <begin position="12"/>
        <end position="31"/>
    </location>
</feature>
<keyword evidence="3 5" id="KW-1133">Transmembrane helix</keyword>
<protein>
    <submittedName>
        <fullName evidence="7">O-antigen ligase family protein</fullName>
    </submittedName>
</protein>
<name>A0ABU8WII9_9BURK</name>
<feature type="domain" description="O-antigen ligase-related" evidence="6">
    <location>
        <begin position="279"/>
        <end position="428"/>
    </location>
</feature>
<feature type="transmembrane region" description="Helical" evidence="5">
    <location>
        <begin position="245"/>
        <end position="263"/>
    </location>
</feature>
<feature type="transmembrane region" description="Helical" evidence="5">
    <location>
        <begin position="96"/>
        <end position="116"/>
    </location>
</feature>
<comment type="caution">
    <text evidence="7">The sequence shown here is derived from an EMBL/GenBank/DDBJ whole genome shotgun (WGS) entry which is preliminary data.</text>
</comment>
<feature type="transmembrane region" description="Helical" evidence="5">
    <location>
        <begin position="447"/>
        <end position="467"/>
    </location>
</feature>
<feature type="transmembrane region" description="Helical" evidence="5">
    <location>
        <begin position="322"/>
        <end position="341"/>
    </location>
</feature>
<dbReference type="PANTHER" id="PTHR37422">
    <property type="entry name" value="TEICHURONIC ACID BIOSYNTHESIS PROTEIN TUAE"/>
    <property type="match status" value="1"/>
</dbReference>
<keyword evidence="2 5" id="KW-0812">Transmembrane</keyword>
<comment type="subcellular location">
    <subcellularLocation>
        <location evidence="1">Membrane</location>
        <topology evidence="1">Multi-pass membrane protein</topology>
    </subcellularLocation>
</comment>
<feature type="transmembrane region" description="Helical" evidence="5">
    <location>
        <begin position="37"/>
        <end position="56"/>
    </location>
</feature>
<keyword evidence="7" id="KW-0436">Ligase</keyword>
<evidence type="ECO:0000313" key="8">
    <source>
        <dbReference type="Proteomes" id="UP001385892"/>
    </source>
</evidence>
<feature type="transmembrane region" description="Helical" evidence="5">
    <location>
        <begin position="479"/>
        <end position="495"/>
    </location>
</feature>
<dbReference type="GO" id="GO:0016874">
    <property type="term" value="F:ligase activity"/>
    <property type="evidence" value="ECO:0007669"/>
    <property type="project" value="UniProtKB-KW"/>
</dbReference>
<evidence type="ECO:0000259" key="6">
    <source>
        <dbReference type="Pfam" id="PF04932"/>
    </source>
</evidence>
<reference evidence="7 8" key="1">
    <citation type="submission" date="2024-03" db="EMBL/GenBank/DDBJ databases">
        <title>Novel species of the genus Variovorax.</title>
        <authorList>
            <person name="Liu Q."/>
            <person name="Xin Y.-H."/>
        </authorList>
    </citation>
    <scope>NUCLEOTIDE SEQUENCE [LARGE SCALE GENOMIC DNA]</scope>
    <source>
        <strain evidence="7 8">KACC 18900</strain>
    </source>
</reference>
<feature type="transmembrane region" description="Helical" evidence="5">
    <location>
        <begin position="270"/>
        <end position="288"/>
    </location>
</feature>
<feature type="transmembrane region" description="Helical" evidence="5">
    <location>
        <begin position="153"/>
        <end position="172"/>
    </location>
</feature>
<evidence type="ECO:0000313" key="7">
    <source>
        <dbReference type="EMBL" id="MEJ8847291.1"/>
    </source>
</evidence>
<dbReference type="EMBL" id="JBBKZT010000005">
    <property type="protein sequence ID" value="MEJ8847291.1"/>
    <property type="molecule type" value="Genomic_DNA"/>
</dbReference>
<dbReference type="InterPro" id="IPR051533">
    <property type="entry name" value="WaaL-like"/>
</dbReference>
<accession>A0ABU8WII9</accession>
<proteinExistence type="predicted"/>
<evidence type="ECO:0000256" key="2">
    <source>
        <dbReference type="ARBA" id="ARBA00022692"/>
    </source>
</evidence>
<dbReference type="PANTHER" id="PTHR37422:SF13">
    <property type="entry name" value="LIPOPOLYSACCHARIDE BIOSYNTHESIS PROTEIN PA4999-RELATED"/>
    <property type="match status" value="1"/>
</dbReference>
<feature type="transmembrane region" description="Helical" evidence="5">
    <location>
        <begin position="294"/>
        <end position="310"/>
    </location>
</feature>
<evidence type="ECO:0000256" key="5">
    <source>
        <dbReference type="SAM" id="Phobius"/>
    </source>
</evidence>
<feature type="transmembrane region" description="Helical" evidence="5">
    <location>
        <begin position="412"/>
        <end position="435"/>
    </location>
</feature>
<evidence type="ECO:0000256" key="4">
    <source>
        <dbReference type="ARBA" id="ARBA00023136"/>
    </source>
</evidence>
<organism evidence="7 8">
    <name type="scientific">Variovorax rhizosphaerae</name>
    <dbReference type="NCBI Taxonomy" id="1836200"/>
    <lineage>
        <taxon>Bacteria</taxon>
        <taxon>Pseudomonadati</taxon>
        <taxon>Pseudomonadota</taxon>
        <taxon>Betaproteobacteria</taxon>
        <taxon>Burkholderiales</taxon>
        <taxon>Comamonadaceae</taxon>
        <taxon>Variovorax</taxon>
    </lineage>
</organism>
<sequence length="501" mass="53550">MNTSPARATSSFECIALAAGVVLGGFAMAALLGAESIGLQVPGLGAVAAAAHALATRQLRRPLLAAMFFLAPVGISKAVIAPLTDWYYPAGPYYSPGLYLTLSHVALLALLVAWLGRRALLERRWPPMTRLDGLAMGFMVFIWIRSFGSPQGLLSLGSAATYSLAVIGFYVASHAIQDTSDLRLVVKASLAMLFLTIVYVALQAITQLPLSLPGSKGLSFGAIVDFGGGVTTYRPAGFMSHPNSLAHYLVIVLPPAIALCLLGRARIPPAAWWAAVVATVGGLMILLLTLSRGGWASAALATCVIVAVYVRRGLIGRTHLALIVVAVIVGALVVVTVYPTILLRLTAPDNRSLESRVLLADMAFTIIKANPFIGVGFGDYNRAAFEYAAPLFATVTADYQHELRQLVVHNHFLLLAAELGIPAMLLFVVLLWRLARLPWPLTRWQDHGSFAVAIGLSAAVVGEALFFNSDNYYADIRVYMFWLGAGVLQALTLLADRESAR</sequence>
<feature type="transmembrane region" description="Helical" evidence="5">
    <location>
        <begin position="63"/>
        <end position="84"/>
    </location>
</feature>
<evidence type="ECO:0000256" key="1">
    <source>
        <dbReference type="ARBA" id="ARBA00004141"/>
    </source>
</evidence>
<dbReference type="Pfam" id="PF04932">
    <property type="entry name" value="Wzy_C"/>
    <property type="match status" value="1"/>
</dbReference>
<keyword evidence="8" id="KW-1185">Reference proteome</keyword>
<keyword evidence="4 5" id="KW-0472">Membrane</keyword>
<feature type="transmembrane region" description="Helical" evidence="5">
    <location>
        <begin position="184"/>
        <end position="205"/>
    </location>
</feature>
<gene>
    <name evidence="7" type="ORF">WKW82_11560</name>
</gene>
<dbReference type="RefSeq" id="WP_340342443.1">
    <property type="nucleotide sequence ID" value="NZ_JBBKZT010000005.1"/>
</dbReference>
<dbReference type="Proteomes" id="UP001385892">
    <property type="component" value="Unassembled WGS sequence"/>
</dbReference>
<dbReference type="InterPro" id="IPR007016">
    <property type="entry name" value="O-antigen_ligase-rel_domated"/>
</dbReference>